<dbReference type="EMBL" id="JBHTIR010003666">
    <property type="protein sequence ID" value="MFD0855571.1"/>
    <property type="molecule type" value="Genomic_DNA"/>
</dbReference>
<feature type="domain" description="DUF7507" evidence="1">
    <location>
        <begin position="50"/>
        <end position="142"/>
    </location>
</feature>
<reference evidence="3" key="1">
    <citation type="journal article" date="2019" name="Int. J. Syst. Evol. Microbiol.">
        <title>The Global Catalogue of Microorganisms (GCM) 10K type strain sequencing project: providing services to taxonomists for standard genome sequencing and annotation.</title>
        <authorList>
            <consortium name="The Broad Institute Genomics Platform"/>
            <consortium name="The Broad Institute Genome Sequencing Center for Infectious Disease"/>
            <person name="Wu L."/>
            <person name="Ma J."/>
        </authorList>
    </citation>
    <scope>NUCLEOTIDE SEQUENCE [LARGE SCALE GENOMIC DNA]</scope>
    <source>
        <strain evidence="3">JCM 31696</strain>
    </source>
</reference>
<sequence>RGEVVNTATATGNRTDNGQQVVSNESSLVVRLDRPDASLKLTKRLARHDKHDKHDKHGKHGKKVLHYEFVVTNTGQVPVDSLAINDPSAQSLTCPAGTLQPGQTVVCTGQHTITPEDKKHGKVVNTATATGKRTDNGQQVVSNKSTLTVLIHCKKGKWHCEKSVHTAPQSRGAPQAA</sequence>
<evidence type="ECO:0000259" key="1">
    <source>
        <dbReference type="Pfam" id="PF24346"/>
    </source>
</evidence>
<proteinExistence type="predicted"/>
<dbReference type="InterPro" id="IPR055354">
    <property type="entry name" value="DUF7507"/>
</dbReference>
<feature type="non-terminal residue" evidence="2">
    <location>
        <position position="1"/>
    </location>
</feature>
<comment type="caution">
    <text evidence="2">The sequence shown here is derived from an EMBL/GenBank/DDBJ whole genome shotgun (WGS) entry which is preliminary data.</text>
</comment>
<accession>A0ABW3CPV3</accession>
<evidence type="ECO:0000313" key="3">
    <source>
        <dbReference type="Proteomes" id="UP001597083"/>
    </source>
</evidence>
<dbReference type="Proteomes" id="UP001597083">
    <property type="component" value="Unassembled WGS sequence"/>
</dbReference>
<evidence type="ECO:0000313" key="2">
    <source>
        <dbReference type="EMBL" id="MFD0855571.1"/>
    </source>
</evidence>
<name>A0ABW3CPV3_9ACTN</name>
<dbReference type="Pfam" id="PF24346">
    <property type="entry name" value="DUF7507"/>
    <property type="match status" value="1"/>
</dbReference>
<organism evidence="2 3">
    <name type="scientific">Actinomadura adrarensis</name>
    <dbReference type="NCBI Taxonomy" id="1819600"/>
    <lineage>
        <taxon>Bacteria</taxon>
        <taxon>Bacillati</taxon>
        <taxon>Actinomycetota</taxon>
        <taxon>Actinomycetes</taxon>
        <taxon>Streptosporangiales</taxon>
        <taxon>Thermomonosporaceae</taxon>
        <taxon>Actinomadura</taxon>
    </lineage>
</organism>
<protein>
    <recommendedName>
        <fullName evidence="1">DUF7507 domain-containing protein</fullName>
    </recommendedName>
</protein>
<keyword evidence="3" id="KW-1185">Reference proteome</keyword>
<gene>
    <name evidence="2" type="ORF">ACFQ07_25240</name>
</gene>